<evidence type="ECO:0000313" key="12">
    <source>
        <dbReference type="EMBL" id="KAK7094595.1"/>
    </source>
</evidence>
<dbReference type="InterPro" id="IPR038298">
    <property type="entry name" value="Daxx_N_sf"/>
</dbReference>
<dbReference type="GO" id="GO:0005694">
    <property type="term" value="C:chromosome"/>
    <property type="evidence" value="ECO:0007669"/>
    <property type="project" value="UniProtKB-SubCell"/>
</dbReference>
<evidence type="ECO:0000256" key="6">
    <source>
        <dbReference type="ARBA" id="ARBA00022703"/>
    </source>
</evidence>
<comment type="subcellular location">
    <subcellularLocation>
        <location evidence="2">Chromosome</location>
    </subcellularLocation>
    <subcellularLocation>
        <location evidence="3">Cytoplasm</location>
    </subcellularLocation>
    <subcellularLocation>
        <location evidence="1">Nucleus</location>
    </subcellularLocation>
</comment>
<evidence type="ECO:0000256" key="8">
    <source>
        <dbReference type="ARBA" id="ARBA00023186"/>
    </source>
</evidence>
<dbReference type="PANTHER" id="PTHR12766">
    <property type="entry name" value="DEATH DOMAIN-ASSOCIATED PROTEIN 6 DAXX"/>
    <property type="match status" value="1"/>
</dbReference>
<feature type="compositionally biased region" description="Basic and acidic residues" evidence="10">
    <location>
        <begin position="795"/>
        <end position="814"/>
    </location>
</feature>
<keyword evidence="6" id="KW-0053">Apoptosis</keyword>
<evidence type="ECO:0000256" key="9">
    <source>
        <dbReference type="ARBA" id="ARBA00023242"/>
    </source>
</evidence>
<organism evidence="12 13">
    <name type="scientific">Littorina saxatilis</name>
    <dbReference type="NCBI Taxonomy" id="31220"/>
    <lineage>
        <taxon>Eukaryota</taxon>
        <taxon>Metazoa</taxon>
        <taxon>Spiralia</taxon>
        <taxon>Lophotrochozoa</taxon>
        <taxon>Mollusca</taxon>
        <taxon>Gastropoda</taxon>
        <taxon>Caenogastropoda</taxon>
        <taxon>Littorinimorpha</taxon>
        <taxon>Littorinoidea</taxon>
        <taxon>Littorinidae</taxon>
        <taxon>Littorina</taxon>
    </lineage>
</organism>
<evidence type="ECO:0000256" key="2">
    <source>
        <dbReference type="ARBA" id="ARBA00004286"/>
    </source>
</evidence>
<evidence type="ECO:0000256" key="1">
    <source>
        <dbReference type="ARBA" id="ARBA00004123"/>
    </source>
</evidence>
<feature type="compositionally biased region" description="Basic and acidic residues" evidence="10">
    <location>
        <begin position="298"/>
        <end position="311"/>
    </location>
</feature>
<dbReference type="Gene3D" id="1.10.8.810">
    <property type="entry name" value="Daxx helical bundle domain"/>
    <property type="match status" value="1"/>
</dbReference>
<evidence type="ECO:0000256" key="3">
    <source>
        <dbReference type="ARBA" id="ARBA00004496"/>
    </source>
</evidence>
<protein>
    <recommendedName>
        <fullName evidence="11">Daxx histone-binding domain-containing protein</fullName>
    </recommendedName>
</protein>
<feature type="compositionally biased region" description="Basic and acidic residues" evidence="10">
    <location>
        <begin position="892"/>
        <end position="922"/>
    </location>
</feature>
<gene>
    <name evidence="12" type="ORF">V1264_006129</name>
</gene>
<dbReference type="GO" id="GO:0050681">
    <property type="term" value="F:nuclear androgen receptor binding"/>
    <property type="evidence" value="ECO:0007669"/>
    <property type="project" value="TreeGrafter"/>
</dbReference>
<feature type="region of interest" description="Disordered" evidence="10">
    <location>
        <begin position="90"/>
        <end position="119"/>
    </location>
</feature>
<dbReference type="InterPro" id="IPR046426">
    <property type="entry name" value="DAXX_histone-bd_sf"/>
</dbReference>
<feature type="compositionally biased region" description="Basic and acidic residues" evidence="10">
    <location>
        <begin position="862"/>
        <end position="880"/>
    </location>
</feature>
<feature type="compositionally biased region" description="Polar residues" evidence="10">
    <location>
        <begin position="881"/>
        <end position="891"/>
    </location>
</feature>
<dbReference type="PANTHER" id="PTHR12766:SF7">
    <property type="entry name" value="DEATH DOMAIN-ASSOCIATED PROTEIN 6"/>
    <property type="match status" value="1"/>
</dbReference>
<evidence type="ECO:0000259" key="11">
    <source>
        <dbReference type="Pfam" id="PF20920"/>
    </source>
</evidence>
<evidence type="ECO:0000313" key="13">
    <source>
        <dbReference type="Proteomes" id="UP001374579"/>
    </source>
</evidence>
<keyword evidence="8" id="KW-0143">Chaperone</keyword>
<dbReference type="GO" id="GO:0006915">
    <property type="term" value="P:apoptotic process"/>
    <property type="evidence" value="ECO:0007669"/>
    <property type="project" value="UniProtKB-KW"/>
</dbReference>
<feature type="domain" description="Daxx histone-binding" evidence="11">
    <location>
        <begin position="635"/>
        <end position="720"/>
    </location>
</feature>
<feature type="compositionally biased region" description="Acidic residues" evidence="10">
    <location>
        <begin position="848"/>
        <end position="860"/>
    </location>
</feature>
<evidence type="ECO:0000256" key="10">
    <source>
        <dbReference type="SAM" id="MobiDB-lite"/>
    </source>
</evidence>
<keyword evidence="9" id="KW-0539">Nucleus</keyword>
<feature type="compositionally biased region" description="Polar residues" evidence="10">
    <location>
        <begin position="949"/>
        <end position="976"/>
    </location>
</feature>
<feature type="compositionally biased region" description="Polar residues" evidence="10">
    <location>
        <begin position="207"/>
        <end position="227"/>
    </location>
</feature>
<sequence>MADTKAKFEEFVSTCSGLLKGENPQFLALIKKRYDSCSETFRRSPEMADLLEVTRIKMLTDQKKLFVHLKDFVAELKAWGIKISKIKNDGKRKRKAESPLETVAKMSRMEDSTSEGSDIEGKLQRALGAVFASPLLLSKTASPSCLISGDASMEMSTSGVEKAGSTSAAGDASVPPQEQAVTLNGHTHSPRGETNASALLTVGTPESLKQSDAGSPNQGVSSSSNGSAHGKDSLHVVTDAPEDSTRTVKSNEEKNSSEVTAKTVKTIEEKSFSEESASGTVKSNEEKAYSEVTARTVKSNEEKAYSEDSARTVKSSEPPKCNISVKSSEPNSDMRSLTTPAELENCSDVHSVSDQRKHGTVDVQRRITLTPVQPRCPIVPKNSALISPSSISKSNNSKVFSKPSNSNVTKKGDLSGTVDRLKDRLAASPLPVPPASPPLFEMTCDDTNPNDDDSDVIMIEDDDEEFGEASTVVTMKAAKSGRTETSSMSSFFTTVKPGPSAASSSSTEQALQDGSSPDVAEKASKEQKHVRRLEKLLEKIRDKIEKTCEKDLSIEDLDAEDSPYIFEDCLQKKFIKVWNKLCQVKGRNTSSGRPIERRFKYEGTRFPEINRKIQKFVNRPDCFPDYHDVKGIVKKVNTRCTLGLSAMQINDISREAFLDVGETLKKRRHEDFISTFHSKQTMNFSTDRDPALFDDELRRKLDENGRVGKSRLEEVINRYSNLQTQLAEEGKKDSEGSHDEHSEGSGEGEKGKGQGGSRVKVKETSSERDEEADDSAAAESDSGAMIEMDVAEESDFLHEDDGGEPDHDMSKQQADKSSATDSKASKTNGSDSDSMQPDDENYNKADGDGEQLNDDEEVNSDEQLKDDGQLKKTGKEKDQYSNKSGSRTPQKVSRENHEDARQAADRFNDRSKVGKRVEKCGQRGETGSKPWVSIQNSSIGKEVKDGGSSRYNTSHNGGSEDQSMQNKYSSLHNSRPVSGYVWHRRSPSSKFSFRNKSRSPVKISTSLKLPNFLVRRNGRLLPPKPETVFYPEKSHSFLRGVKDDASVTVICSSDEEDESGRVSVKVEPLVKREPDLCPREDDIIELSDSD</sequence>
<dbReference type="Pfam" id="PF20920">
    <property type="entry name" value="DAXX_hist_bd"/>
    <property type="match status" value="1"/>
</dbReference>
<dbReference type="EMBL" id="JBAMIC010000018">
    <property type="protein sequence ID" value="KAK7094595.1"/>
    <property type="molecule type" value="Genomic_DNA"/>
</dbReference>
<feature type="region of interest" description="Disordered" evidence="10">
    <location>
        <begin position="380"/>
        <end position="415"/>
    </location>
</feature>
<feature type="compositionally biased region" description="Basic and acidic residues" evidence="10">
    <location>
        <begin position="728"/>
        <end position="752"/>
    </location>
</feature>
<feature type="compositionally biased region" description="Basic and acidic residues" evidence="10">
    <location>
        <begin position="243"/>
        <end position="256"/>
    </location>
</feature>
<keyword evidence="4" id="KW-0158">Chromosome</keyword>
<evidence type="ECO:0000256" key="5">
    <source>
        <dbReference type="ARBA" id="ARBA00022490"/>
    </source>
</evidence>
<keyword evidence="5" id="KW-0963">Cytoplasm</keyword>
<dbReference type="FunFam" id="1.20.58.2170:FF:000001">
    <property type="entry name" value="Death domain-associated protein 6"/>
    <property type="match status" value="1"/>
</dbReference>
<feature type="compositionally biased region" description="Polar residues" evidence="10">
    <location>
        <begin position="501"/>
        <end position="515"/>
    </location>
</feature>
<keyword evidence="13" id="KW-1185">Reference proteome</keyword>
<dbReference type="GO" id="GO:0016605">
    <property type="term" value="C:PML body"/>
    <property type="evidence" value="ECO:0007669"/>
    <property type="project" value="TreeGrafter"/>
</dbReference>
<evidence type="ECO:0000256" key="7">
    <source>
        <dbReference type="ARBA" id="ARBA00023054"/>
    </source>
</evidence>
<dbReference type="InterPro" id="IPR046378">
    <property type="entry name" value="DAXX_histone-bd"/>
</dbReference>
<comment type="caution">
    <text evidence="12">The sequence shown here is derived from an EMBL/GenBank/DDBJ whole genome shotgun (WGS) entry which is preliminary data.</text>
</comment>
<reference evidence="12 13" key="1">
    <citation type="submission" date="2024-02" db="EMBL/GenBank/DDBJ databases">
        <title>Chromosome-scale genome assembly of the rough periwinkle Littorina saxatilis.</title>
        <authorList>
            <person name="De Jode A."/>
            <person name="Faria R."/>
            <person name="Formenti G."/>
            <person name="Sims Y."/>
            <person name="Smith T.P."/>
            <person name="Tracey A."/>
            <person name="Wood J.M.D."/>
            <person name="Zagrodzka Z.B."/>
            <person name="Johannesson K."/>
            <person name="Butlin R.K."/>
            <person name="Leder E.H."/>
        </authorList>
    </citation>
    <scope>NUCLEOTIDE SEQUENCE [LARGE SCALE GENOMIC DNA]</scope>
    <source>
        <strain evidence="12">Snail1</strain>
        <tissue evidence="12">Muscle</tissue>
    </source>
</reference>
<dbReference type="CDD" id="cd13150">
    <property type="entry name" value="DAXX_histone_binding"/>
    <property type="match status" value="1"/>
</dbReference>
<keyword evidence="7" id="KW-0175">Coiled coil</keyword>
<feature type="compositionally biased region" description="Low complexity" evidence="10">
    <location>
        <begin position="381"/>
        <end position="408"/>
    </location>
</feature>
<feature type="compositionally biased region" description="Polar residues" evidence="10">
    <location>
        <begin position="324"/>
        <end position="339"/>
    </location>
</feature>
<evidence type="ECO:0000256" key="4">
    <source>
        <dbReference type="ARBA" id="ARBA00022454"/>
    </source>
</evidence>
<dbReference type="AlphaFoldDB" id="A0AAN9G5E2"/>
<dbReference type="GO" id="GO:0005737">
    <property type="term" value="C:cytoplasm"/>
    <property type="evidence" value="ECO:0007669"/>
    <property type="project" value="UniProtKB-SubCell"/>
</dbReference>
<accession>A0AAN9G5E2</accession>
<name>A0AAN9G5E2_9CAEN</name>
<dbReference type="GO" id="GO:0003714">
    <property type="term" value="F:transcription corepressor activity"/>
    <property type="evidence" value="ECO:0007669"/>
    <property type="project" value="TreeGrafter"/>
</dbReference>
<dbReference type="Proteomes" id="UP001374579">
    <property type="component" value="Unassembled WGS sequence"/>
</dbReference>
<feature type="region of interest" description="Disordered" evidence="10">
    <location>
        <begin position="725"/>
        <end position="981"/>
    </location>
</feature>
<dbReference type="Gene3D" id="1.20.58.2170">
    <property type="match status" value="1"/>
</dbReference>
<dbReference type="GO" id="GO:0042393">
    <property type="term" value="F:histone binding"/>
    <property type="evidence" value="ECO:0007669"/>
    <property type="project" value="InterPro"/>
</dbReference>
<feature type="region of interest" description="Disordered" evidence="10">
    <location>
        <begin position="206"/>
        <end position="341"/>
    </location>
</feature>
<feature type="region of interest" description="Disordered" evidence="10">
    <location>
        <begin position="489"/>
        <end position="527"/>
    </location>
</feature>
<dbReference type="GO" id="GO:0003713">
    <property type="term" value="F:transcription coactivator activity"/>
    <property type="evidence" value="ECO:0007669"/>
    <property type="project" value="TreeGrafter"/>
</dbReference>
<proteinExistence type="predicted"/>
<feature type="compositionally biased region" description="Low complexity" evidence="10">
    <location>
        <begin position="815"/>
        <end position="827"/>
    </location>
</feature>